<sequence length="137" mass="14282">MQHVHPLSSHSAVHAAQQQQPSTATMLLQGPVHPSASQLNMNASPASGNQTQPSTPQRHVANTSTGGGKGTTANGATGNCDLPKVDDPIHSTPSQTPVKQNEQDILNHDPQSHNSSSNLDVSSSSIKRDNNGTGHFV</sequence>
<dbReference type="WBParaSite" id="ECPE_0001445901-mRNA-1">
    <property type="protein sequence ID" value="ECPE_0001445901-mRNA-1"/>
    <property type="gene ID" value="ECPE_0001445901"/>
</dbReference>
<dbReference type="EMBL" id="UZAN01057542">
    <property type="protein sequence ID" value="VDP91691.1"/>
    <property type="molecule type" value="Genomic_DNA"/>
</dbReference>
<name>A0A183B5D4_9TREM</name>
<feature type="compositionally biased region" description="Low complexity" evidence="1">
    <location>
        <begin position="8"/>
        <end position="22"/>
    </location>
</feature>
<proteinExistence type="predicted"/>
<feature type="compositionally biased region" description="Low complexity" evidence="1">
    <location>
        <begin position="112"/>
        <end position="125"/>
    </location>
</feature>
<accession>A0A183B5D4</accession>
<organism evidence="4">
    <name type="scientific">Echinostoma caproni</name>
    <dbReference type="NCBI Taxonomy" id="27848"/>
    <lineage>
        <taxon>Eukaryota</taxon>
        <taxon>Metazoa</taxon>
        <taxon>Spiralia</taxon>
        <taxon>Lophotrochozoa</taxon>
        <taxon>Platyhelminthes</taxon>
        <taxon>Trematoda</taxon>
        <taxon>Digenea</taxon>
        <taxon>Plagiorchiida</taxon>
        <taxon>Echinostomata</taxon>
        <taxon>Echinostomatoidea</taxon>
        <taxon>Echinostomatidae</taxon>
        <taxon>Echinostoma</taxon>
    </lineage>
</organism>
<reference evidence="2 3" key="2">
    <citation type="submission" date="2018-11" db="EMBL/GenBank/DDBJ databases">
        <authorList>
            <consortium name="Pathogen Informatics"/>
        </authorList>
    </citation>
    <scope>NUCLEOTIDE SEQUENCE [LARGE SCALE GENOMIC DNA]</scope>
    <source>
        <strain evidence="2 3">Egypt</strain>
    </source>
</reference>
<evidence type="ECO:0000313" key="2">
    <source>
        <dbReference type="EMBL" id="VDP91691.1"/>
    </source>
</evidence>
<keyword evidence="3" id="KW-1185">Reference proteome</keyword>
<feature type="compositionally biased region" description="Basic and acidic residues" evidence="1">
    <location>
        <begin position="101"/>
        <end position="111"/>
    </location>
</feature>
<feature type="compositionally biased region" description="Polar residues" evidence="1">
    <location>
        <begin position="91"/>
        <end position="100"/>
    </location>
</feature>
<reference evidence="4" key="1">
    <citation type="submission" date="2016-06" db="UniProtKB">
        <authorList>
            <consortium name="WormBaseParasite"/>
        </authorList>
    </citation>
    <scope>IDENTIFICATION</scope>
</reference>
<evidence type="ECO:0000313" key="4">
    <source>
        <dbReference type="WBParaSite" id="ECPE_0001445901-mRNA-1"/>
    </source>
</evidence>
<dbReference type="Proteomes" id="UP000272942">
    <property type="component" value="Unassembled WGS sequence"/>
</dbReference>
<protein>
    <submittedName>
        <fullName evidence="4">Protein Smaug</fullName>
    </submittedName>
</protein>
<evidence type="ECO:0000313" key="3">
    <source>
        <dbReference type="Proteomes" id="UP000272942"/>
    </source>
</evidence>
<evidence type="ECO:0000256" key="1">
    <source>
        <dbReference type="SAM" id="MobiDB-lite"/>
    </source>
</evidence>
<dbReference type="AlphaFoldDB" id="A0A183B5D4"/>
<gene>
    <name evidence="2" type="ORF">ECPE_LOCUS14419</name>
</gene>
<feature type="compositionally biased region" description="Polar residues" evidence="1">
    <location>
        <begin position="35"/>
        <end position="57"/>
    </location>
</feature>
<feature type="region of interest" description="Disordered" evidence="1">
    <location>
        <begin position="1"/>
        <end position="137"/>
    </location>
</feature>